<reference evidence="5" key="4">
    <citation type="journal article" date="2018" name="Nat. Plants">
        <title>Whole-genome landscape of Medicago truncatula symbiotic genes.</title>
        <authorList>
            <person name="Pecrix Y."/>
            <person name="Staton S.E."/>
            <person name="Sallet E."/>
            <person name="Lelandais-Briere C."/>
            <person name="Moreau S."/>
            <person name="Carrere S."/>
            <person name="Blein T."/>
            <person name="Jardinaud M.F."/>
            <person name="Latrasse D."/>
            <person name="Zouine M."/>
            <person name="Zahm M."/>
            <person name="Kreplak J."/>
            <person name="Mayjonade B."/>
            <person name="Satge C."/>
            <person name="Perez M."/>
            <person name="Cauet S."/>
            <person name="Marande W."/>
            <person name="Chantry-Darmon C."/>
            <person name="Lopez-Roques C."/>
            <person name="Bouchez O."/>
            <person name="Berard A."/>
            <person name="Debelle F."/>
            <person name="Munos S."/>
            <person name="Bendahmane A."/>
            <person name="Berges H."/>
            <person name="Niebel A."/>
            <person name="Buitink J."/>
            <person name="Frugier F."/>
            <person name="Benhamed M."/>
            <person name="Crespi M."/>
            <person name="Gouzy J."/>
            <person name="Gamas P."/>
        </authorList>
    </citation>
    <scope>NUCLEOTIDE SEQUENCE [LARGE SCALE GENOMIC DNA]</scope>
    <source>
        <strain evidence="5">cv. Jemalong A17</strain>
    </source>
</reference>
<dbReference type="Proteomes" id="UP000265566">
    <property type="component" value="Chromosome 7"/>
</dbReference>
<dbReference type="Gramene" id="rna39377">
    <property type="protein sequence ID" value="RHN45159.1"/>
    <property type="gene ID" value="gene39377"/>
</dbReference>
<reference evidence="3" key="3">
    <citation type="submission" date="2015-04" db="UniProtKB">
        <authorList>
            <consortium name="EnsemblPlants"/>
        </authorList>
    </citation>
    <scope>IDENTIFICATION</scope>
    <source>
        <strain evidence="3">cv. Jemalong A17</strain>
    </source>
</reference>
<evidence type="ECO:0000313" key="2">
    <source>
        <dbReference type="EMBL" id="RHN45159.1"/>
    </source>
</evidence>
<sequence length="55" mass="6593">MILEDHAFSEQHNIEFALWQLHYKRIEEFRAYFNVALSSAKSNPSHGEEDGMRRR</sequence>
<keyword evidence="4" id="KW-1185">Reference proteome</keyword>
<dbReference type="HOGENOM" id="CLU_3035430_0_0_1"/>
<protein>
    <submittedName>
        <fullName evidence="1">Smg-7, putative</fullName>
    </submittedName>
</protein>
<dbReference type="PANTHER" id="PTHR15696:SF33">
    <property type="entry name" value="TELOMERASE ACTIVATING PROTEIN EST1"/>
    <property type="match status" value="1"/>
</dbReference>
<evidence type="ECO:0000313" key="1">
    <source>
        <dbReference type="EMBL" id="KEH22140.1"/>
    </source>
</evidence>
<proteinExistence type="predicted"/>
<dbReference type="Gene3D" id="1.25.40.10">
    <property type="entry name" value="Tetratricopeptide repeat domain"/>
    <property type="match status" value="1"/>
</dbReference>
<gene>
    <name evidence="1" type="ordered locus">MTR_7g033635</name>
    <name evidence="2" type="ORF">MtrunA17_Chr7g0227321</name>
</gene>
<dbReference type="PANTHER" id="PTHR15696">
    <property type="entry name" value="SMG-7 SUPPRESSOR WITH MORPHOLOGICAL EFFECT ON GENITALIA PROTEIN 7"/>
    <property type="match status" value="1"/>
</dbReference>
<reference evidence="2" key="5">
    <citation type="journal article" date="2018" name="Nat. Plants">
        <title>Whole-genome landscape of Medicago truncatula symbiotic genes.</title>
        <authorList>
            <person name="Pecrix Y."/>
            <person name="Gamas P."/>
            <person name="Carrere S."/>
        </authorList>
    </citation>
    <scope>NUCLEOTIDE SEQUENCE</scope>
    <source>
        <tissue evidence="2">Leaves</tissue>
    </source>
</reference>
<dbReference type="STRING" id="3880.A0A072U8E8"/>
<evidence type="ECO:0000313" key="5">
    <source>
        <dbReference type="Proteomes" id="UP000265566"/>
    </source>
</evidence>
<dbReference type="EMBL" id="CM001223">
    <property type="protein sequence ID" value="KEH22140.1"/>
    <property type="molecule type" value="Genomic_DNA"/>
</dbReference>
<dbReference type="AlphaFoldDB" id="A0A072U8E8"/>
<reference evidence="1 4" key="2">
    <citation type="journal article" date="2014" name="BMC Genomics">
        <title>An improved genome release (version Mt4.0) for the model legume Medicago truncatula.</title>
        <authorList>
            <person name="Tang H."/>
            <person name="Krishnakumar V."/>
            <person name="Bidwell S."/>
            <person name="Rosen B."/>
            <person name="Chan A."/>
            <person name="Zhou S."/>
            <person name="Gentzbittel L."/>
            <person name="Childs K.L."/>
            <person name="Yandell M."/>
            <person name="Gundlach H."/>
            <person name="Mayer K.F."/>
            <person name="Schwartz D.C."/>
            <person name="Town C.D."/>
        </authorList>
    </citation>
    <scope>GENOME REANNOTATION</scope>
    <source>
        <strain evidence="1">A17</strain>
        <strain evidence="3 4">cv. Jemalong A17</strain>
    </source>
</reference>
<dbReference type="EnsemblPlants" id="KEH22140">
    <property type="protein sequence ID" value="KEH22140"/>
    <property type="gene ID" value="MTR_7g033635"/>
</dbReference>
<evidence type="ECO:0000313" key="3">
    <source>
        <dbReference type="EnsemblPlants" id="KEH22140"/>
    </source>
</evidence>
<dbReference type="Proteomes" id="UP000002051">
    <property type="component" value="Unassembled WGS sequence"/>
</dbReference>
<dbReference type="InterPro" id="IPR045153">
    <property type="entry name" value="Est1/Ebs1-like"/>
</dbReference>
<dbReference type="InterPro" id="IPR011990">
    <property type="entry name" value="TPR-like_helical_dom_sf"/>
</dbReference>
<reference evidence="1 4" key="1">
    <citation type="journal article" date="2011" name="Nature">
        <title>The Medicago genome provides insight into the evolution of rhizobial symbioses.</title>
        <authorList>
            <person name="Young N.D."/>
            <person name="Debelle F."/>
            <person name="Oldroyd G.E."/>
            <person name="Geurts R."/>
            <person name="Cannon S.B."/>
            <person name="Udvardi M.K."/>
            <person name="Benedito V.A."/>
            <person name="Mayer K.F."/>
            <person name="Gouzy J."/>
            <person name="Schoof H."/>
            <person name="Van de Peer Y."/>
            <person name="Proost S."/>
            <person name="Cook D.R."/>
            <person name="Meyers B.C."/>
            <person name="Spannagl M."/>
            <person name="Cheung F."/>
            <person name="De Mita S."/>
            <person name="Krishnakumar V."/>
            <person name="Gundlach H."/>
            <person name="Zhou S."/>
            <person name="Mudge J."/>
            <person name="Bharti A.K."/>
            <person name="Murray J.D."/>
            <person name="Naoumkina M.A."/>
            <person name="Rosen B."/>
            <person name="Silverstein K.A."/>
            <person name="Tang H."/>
            <person name="Rombauts S."/>
            <person name="Zhao P.X."/>
            <person name="Zhou P."/>
            <person name="Barbe V."/>
            <person name="Bardou P."/>
            <person name="Bechner M."/>
            <person name="Bellec A."/>
            <person name="Berger A."/>
            <person name="Berges H."/>
            <person name="Bidwell S."/>
            <person name="Bisseling T."/>
            <person name="Choisne N."/>
            <person name="Couloux A."/>
            <person name="Denny R."/>
            <person name="Deshpande S."/>
            <person name="Dai X."/>
            <person name="Doyle J.J."/>
            <person name="Dudez A.M."/>
            <person name="Farmer A.D."/>
            <person name="Fouteau S."/>
            <person name="Franken C."/>
            <person name="Gibelin C."/>
            <person name="Gish J."/>
            <person name="Goldstein S."/>
            <person name="Gonzalez A.J."/>
            <person name="Green P.J."/>
            <person name="Hallab A."/>
            <person name="Hartog M."/>
            <person name="Hua A."/>
            <person name="Humphray S.J."/>
            <person name="Jeong D.H."/>
            <person name="Jing Y."/>
            <person name="Jocker A."/>
            <person name="Kenton S.M."/>
            <person name="Kim D.J."/>
            <person name="Klee K."/>
            <person name="Lai H."/>
            <person name="Lang C."/>
            <person name="Lin S."/>
            <person name="Macmil S.L."/>
            <person name="Magdelenat G."/>
            <person name="Matthews L."/>
            <person name="McCorrison J."/>
            <person name="Monaghan E.L."/>
            <person name="Mun J.H."/>
            <person name="Najar F.Z."/>
            <person name="Nicholson C."/>
            <person name="Noirot C."/>
            <person name="O'Bleness M."/>
            <person name="Paule C.R."/>
            <person name="Poulain J."/>
            <person name="Prion F."/>
            <person name="Qin B."/>
            <person name="Qu C."/>
            <person name="Retzel E.F."/>
            <person name="Riddle C."/>
            <person name="Sallet E."/>
            <person name="Samain S."/>
            <person name="Samson N."/>
            <person name="Sanders I."/>
            <person name="Saurat O."/>
            <person name="Scarpelli C."/>
            <person name="Schiex T."/>
            <person name="Segurens B."/>
            <person name="Severin A.J."/>
            <person name="Sherrier D.J."/>
            <person name="Shi R."/>
            <person name="Sims S."/>
            <person name="Singer S.R."/>
            <person name="Sinharoy S."/>
            <person name="Sterck L."/>
            <person name="Viollet A."/>
            <person name="Wang B.B."/>
            <person name="Wang K."/>
            <person name="Wang M."/>
            <person name="Wang X."/>
            <person name="Warfsmann J."/>
            <person name="Weissenbach J."/>
            <person name="White D.D."/>
            <person name="White J.D."/>
            <person name="Wiley G.B."/>
            <person name="Wincker P."/>
            <person name="Xing Y."/>
            <person name="Yang L."/>
            <person name="Yao Z."/>
            <person name="Ying F."/>
            <person name="Zhai J."/>
            <person name="Zhou L."/>
            <person name="Zuber A."/>
            <person name="Denarie J."/>
            <person name="Dixon R.A."/>
            <person name="May G.D."/>
            <person name="Schwartz D.C."/>
            <person name="Rogers J."/>
            <person name="Quetier F."/>
            <person name="Town C.D."/>
            <person name="Roe B.A."/>
        </authorList>
    </citation>
    <scope>NUCLEOTIDE SEQUENCE [LARGE SCALE GENOMIC DNA]</scope>
    <source>
        <strain evidence="1">A17</strain>
        <strain evidence="3 4">cv. Jemalong A17</strain>
    </source>
</reference>
<accession>A0A072U8E8</accession>
<organism evidence="1 4">
    <name type="scientific">Medicago truncatula</name>
    <name type="common">Barrel medic</name>
    <name type="synonym">Medicago tribuloides</name>
    <dbReference type="NCBI Taxonomy" id="3880"/>
    <lineage>
        <taxon>Eukaryota</taxon>
        <taxon>Viridiplantae</taxon>
        <taxon>Streptophyta</taxon>
        <taxon>Embryophyta</taxon>
        <taxon>Tracheophyta</taxon>
        <taxon>Spermatophyta</taxon>
        <taxon>Magnoliopsida</taxon>
        <taxon>eudicotyledons</taxon>
        <taxon>Gunneridae</taxon>
        <taxon>Pentapetalae</taxon>
        <taxon>rosids</taxon>
        <taxon>fabids</taxon>
        <taxon>Fabales</taxon>
        <taxon>Fabaceae</taxon>
        <taxon>Papilionoideae</taxon>
        <taxon>50 kb inversion clade</taxon>
        <taxon>NPAAA clade</taxon>
        <taxon>Hologalegina</taxon>
        <taxon>IRL clade</taxon>
        <taxon>Trifolieae</taxon>
        <taxon>Medicago</taxon>
    </lineage>
</organism>
<dbReference type="EMBL" id="PSQE01000007">
    <property type="protein sequence ID" value="RHN45159.1"/>
    <property type="molecule type" value="Genomic_DNA"/>
</dbReference>
<name>A0A072U8E8_MEDTR</name>
<evidence type="ECO:0000313" key="4">
    <source>
        <dbReference type="Proteomes" id="UP000002051"/>
    </source>
</evidence>